<dbReference type="RefSeq" id="WP_168886292.1">
    <property type="nucleotide sequence ID" value="NZ_JABAHY010000001.1"/>
</dbReference>
<organism evidence="1 2">
    <name type="scientific">Nesterenkonia sedimenti</name>
    <dbReference type="NCBI Taxonomy" id="1463632"/>
    <lineage>
        <taxon>Bacteria</taxon>
        <taxon>Bacillati</taxon>
        <taxon>Actinomycetota</taxon>
        <taxon>Actinomycetes</taxon>
        <taxon>Micrococcales</taxon>
        <taxon>Micrococcaceae</taxon>
        <taxon>Nesterenkonia</taxon>
    </lineage>
</organism>
<reference evidence="1 2" key="1">
    <citation type="submission" date="2020-04" db="EMBL/GenBank/DDBJ databases">
        <title>Nesterenkonia sp. nov., isolated from marine sediment.</title>
        <authorList>
            <person name="Zhang G."/>
        </authorList>
    </citation>
    <scope>NUCLEOTIDE SEQUENCE [LARGE SCALE GENOMIC DNA]</scope>
    <source>
        <strain evidence="1 2">MY13</strain>
    </source>
</reference>
<name>A0A7X8YCP7_9MICC</name>
<accession>A0A7X8YCP7</accession>
<proteinExistence type="predicted"/>
<comment type="caution">
    <text evidence="1">The sequence shown here is derived from an EMBL/GenBank/DDBJ whole genome shotgun (WGS) entry which is preliminary data.</text>
</comment>
<sequence length="162" mass="18507">MLSDLFTNPAVTLILGAILGAVAQRVVDVGWNKTARSFKISSRRKQARRQNQIEEDTRITTLAPFVPPIDWSDNRENIRASIRPQSFFLSPPQDLRTGLDANQFPHTEDVLPDTFHDFFQEVSRLQPIKRTPAALRKWAEEHGDDARPQTLYSLHAYRTLGL</sequence>
<protein>
    <submittedName>
        <fullName evidence="1">Uncharacterized protein</fullName>
    </submittedName>
</protein>
<evidence type="ECO:0000313" key="1">
    <source>
        <dbReference type="EMBL" id="NLS08813.1"/>
    </source>
</evidence>
<dbReference type="EMBL" id="JABAHY010000001">
    <property type="protein sequence ID" value="NLS08813.1"/>
    <property type="molecule type" value="Genomic_DNA"/>
</dbReference>
<dbReference type="Proteomes" id="UP000523139">
    <property type="component" value="Unassembled WGS sequence"/>
</dbReference>
<dbReference type="AlphaFoldDB" id="A0A7X8YCP7"/>
<evidence type="ECO:0000313" key="2">
    <source>
        <dbReference type="Proteomes" id="UP000523139"/>
    </source>
</evidence>
<keyword evidence="2" id="KW-1185">Reference proteome</keyword>
<gene>
    <name evidence="1" type="ORF">HGQ17_02090</name>
</gene>